<gene>
    <name evidence="14" type="primary">moeB</name>
    <name evidence="14" type="ORF">GBK04_15510</name>
</gene>
<dbReference type="InterPro" id="IPR045886">
    <property type="entry name" value="ThiF/MoeB/HesA"/>
</dbReference>
<dbReference type="NCBIfam" id="NF004281">
    <property type="entry name" value="PRK05690.1"/>
    <property type="match status" value="1"/>
</dbReference>
<dbReference type="EMBL" id="WHLY01000002">
    <property type="protein sequence ID" value="MPR34721.1"/>
    <property type="molecule type" value="Genomic_DNA"/>
</dbReference>
<evidence type="ECO:0000256" key="12">
    <source>
        <dbReference type="ARBA" id="ARBA00078531"/>
    </source>
</evidence>
<keyword evidence="4" id="KW-0067">ATP-binding</keyword>
<evidence type="ECO:0000256" key="4">
    <source>
        <dbReference type="ARBA" id="ARBA00022840"/>
    </source>
</evidence>
<dbReference type="GO" id="GO:0008146">
    <property type="term" value="F:sulfotransferase activity"/>
    <property type="evidence" value="ECO:0007669"/>
    <property type="project" value="TreeGrafter"/>
</dbReference>
<dbReference type="InterPro" id="IPR036873">
    <property type="entry name" value="Rhodanese-like_dom_sf"/>
</dbReference>
<dbReference type="CDD" id="cd00158">
    <property type="entry name" value="RHOD"/>
    <property type="match status" value="1"/>
</dbReference>
<dbReference type="InterPro" id="IPR000594">
    <property type="entry name" value="ThiF_NAD_FAD-bd"/>
</dbReference>
<dbReference type="GO" id="GO:0061605">
    <property type="term" value="F:molybdopterin-synthase adenylyltransferase activity"/>
    <property type="evidence" value="ECO:0007669"/>
    <property type="project" value="UniProtKB-EC"/>
</dbReference>
<dbReference type="Gene3D" id="3.40.250.10">
    <property type="entry name" value="Rhodanese-like domain"/>
    <property type="match status" value="1"/>
</dbReference>
<dbReference type="Gene3D" id="3.40.50.720">
    <property type="entry name" value="NAD(P)-binding Rossmann-like Domain"/>
    <property type="match status" value="1"/>
</dbReference>
<evidence type="ECO:0000256" key="9">
    <source>
        <dbReference type="ARBA" id="ARBA00073635"/>
    </source>
</evidence>
<comment type="function">
    <text evidence="6">Catalyzes the adenylation by ATP of the carboxyl group of the C-terminal glycine of sulfur carrier protein MoaD.</text>
</comment>
<evidence type="ECO:0000256" key="3">
    <source>
        <dbReference type="ARBA" id="ARBA00022741"/>
    </source>
</evidence>
<evidence type="ECO:0000256" key="10">
    <source>
        <dbReference type="ARBA" id="ARBA00075110"/>
    </source>
</evidence>
<dbReference type="Pfam" id="PF00899">
    <property type="entry name" value="ThiF"/>
    <property type="match status" value="1"/>
</dbReference>
<keyword evidence="15" id="KW-1185">Reference proteome</keyword>
<dbReference type="CDD" id="cd00757">
    <property type="entry name" value="ThiF_MoeB_HesA_family"/>
    <property type="match status" value="1"/>
</dbReference>
<dbReference type="SUPFAM" id="SSF69572">
    <property type="entry name" value="Activating enzymes of the ubiquitin-like proteins"/>
    <property type="match status" value="1"/>
</dbReference>
<keyword evidence="14" id="KW-0548">Nucleotidyltransferase</keyword>
<evidence type="ECO:0000256" key="5">
    <source>
        <dbReference type="ARBA" id="ARBA00052218"/>
    </source>
</evidence>
<evidence type="ECO:0000256" key="11">
    <source>
        <dbReference type="ARBA" id="ARBA00075328"/>
    </source>
</evidence>
<reference evidence="14 15" key="1">
    <citation type="submission" date="2019-10" db="EMBL/GenBank/DDBJ databases">
        <title>Draft Genome Sequence of Cytophagaceae sp. SJW1-29.</title>
        <authorList>
            <person name="Choi A."/>
        </authorList>
    </citation>
    <scope>NUCLEOTIDE SEQUENCE [LARGE SCALE GENOMIC DNA]</scope>
    <source>
        <strain evidence="14 15">SJW1-29</strain>
    </source>
</reference>
<comment type="caution">
    <text evidence="14">The sequence shown here is derived from an EMBL/GenBank/DDBJ whole genome shotgun (WGS) entry which is preliminary data.</text>
</comment>
<name>A0A7C9BGW3_9BACT</name>
<evidence type="ECO:0000259" key="13">
    <source>
        <dbReference type="PROSITE" id="PS50206"/>
    </source>
</evidence>
<organism evidence="14 15">
    <name type="scientific">Salmonirosea aquatica</name>
    <dbReference type="NCBI Taxonomy" id="2654236"/>
    <lineage>
        <taxon>Bacteria</taxon>
        <taxon>Pseudomonadati</taxon>
        <taxon>Bacteroidota</taxon>
        <taxon>Cytophagia</taxon>
        <taxon>Cytophagales</taxon>
        <taxon>Spirosomataceae</taxon>
        <taxon>Salmonirosea</taxon>
    </lineage>
</organism>
<comment type="catalytic activity">
    <reaction evidence="5">
        <text>[molybdopterin-synthase sulfur-carrier protein]-C-terminal Gly-Gly + ATP + H(+) = [molybdopterin-synthase sulfur-carrier protein]-C-terminal Gly-Gly-AMP + diphosphate</text>
        <dbReference type="Rhea" id="RHEA:43616"/>
        <dbReference type="Rhea" id="RHEA-COMP:12159"/>
        <dbReference type="Rhea" id="RHEA-COMP:12202"/>
        <dbReference type="ChEBI" id="CHEBI:15378"/>
        <dbReference type="ChEBI" id="CHEBI:30616"/>
        <dbReference type="ChEBI" id="CHEBI:33019"/>
        <dbReference type="ChEBI" id="CHEBI:90618"/>
        <dbReference type="ChEBI" id="CHEBI:90778"/>
        <dbReference type="EC" id="2.7.7.80"/>
    </reaction>
</comment>
<dbReference type="InterPro" id="IPR035985">
    <property type="entry name" value="Ubiquitin-activating_enz"/>
</dbReference>
<dbReference type="FunFam" id="3.40.50.720:FF:000033">
    <property type="entry name" value="Adenylyltransferase and sulfurtransferase MOCS3"/>
    <property type="match status" value="1"/>
</dbReference>
<keyword evidence="3" id="KW-0547">Nucleotide-binding</keyword>
<proteinExistence type="inferred from homology"/>
<dbReference type="PANTHER" id="PTHR10953">
    <property type="entry name" value="UBIQUITIN-ACTIVATING ENZYME E1"/>
    <property type="match status" value="1"/>
</dbReference>
<dbReference type="PANTHER" id="PTHR10953:SF102">
    <property type="entry name" value="ADENYLYLTRANSFERASE AND SULFURTRANSFERASE MOCS3"/>
    <property type="match status" value="1"/>
</dbReference>
<dbReference type="GO" id="GO:0005829">
    <property type="term" value="C:cytosol"/>
    <property type="evidence" value="ECO:0007669"/>
    <property type="project" value="TreeGrafter"/>
</dbReference>
<dbReference type="GO" id="GO:0008641">
    <property type="term" value="F:ubiquitin-like modifier activating enzyme activity"/>
    <property type="evidence" value="ECO:0007669"/>
    <property type="project" value="InterPro"/>
</dbReference>
<dbReference type="Pfam" id="PF00581">
    <property type="entry name" value="Rhodanese"/>
    <property type="match status" value="1"/>
</dbReference>
<dbReference type="PROSITE" id="PS50206">
    <property type="entry name" value="RHODANESE_3"/>
    <property type="match status" value="1"/>
</dbReference>
<accession>A0A7C9BGW3</accession>
<dbReference type="AlphaFoldDB" id="A0A7C9BGW3"/>
<evidence type="ECO:0000256" key="8">
    <source>
        <dbReference type="ARBA" id="ARBA00066884"/>
    </source>
</evidence>
<dbReference type="RefSeq" id="WP_152761177.1">
    <property type="nucleotide sequence ID" value="NZ_WHLY01000002.1"/>
</dbReference>
<protein>
    <recommendedName>
        <fullName evidence="9">Molybdopterin-synthase adenylyltransferase</fullName>
        <ecNumber evidence="8">2.7.7.80</ecNumber>
    </recommendedName>
    <alternativeName>
        <fullName evidence="12">MoaD protein adenylase</fullName>
    </alternativeName>
    <alternativeName>
        <fullName evidence="10">Molybdopterin-converting factor subunit 1 adenylase</fullName>
    </alternativeName>
    <alternativeName>
        <fullName evidence="11">Sulfur carrier protein MoaD adenylyltransferase</fullName>
    </alternativeName>
</protein>
<comment type="subunit">
    <text evidence="7">Homodimer. Forms a stable heterotetrameric complex of 2 MoeB and 2 MoaD during adenylation of MoaD.</text>
</comment>
<evidence type="ECO:0000256" key="1">
    <source>
        <dbReference type="ARBA" id="ARBA00009919"/>
    </source>
</evidence>
<keyword evidence="2 14" id="KW-0808">Transferase</keyword>
<evidence type="ECO:0000256" key="7">
    <source>
        <dbReference type="ARBA" id="ARBA00063809"/>
    </source>
</evidence>
<dbReference type="EC" id="2.7.7.80" evidence="8"/>
<dbReference type="GO" id="GO:0004792">
    <property type="term" value="F:thiosulfate-cyanide sulfurtransferase activity"/>
    <property type="evidence" value="ECO:0007669"/>
    <property type="project" value="TreeGrafter"/>
</dbReference>
<dbReference type="GO" id="GO:0005524">
    <property type="term" value="F:ATP binding"/>
    <property type="evidence" value="ECO:0007669"/>
    <property type="project" value="UniProtKB-KW"/>
</dbReference>
<dbReference type="Proteomes" id="UP000479293">
    <property type="component" value="Unassembled WGS sequence"/>
</dbReference>
<comment type="similarity">
    <text evidence="1">Belongs to the HesA/MoeB/ThiF family.</text>
</comment>
<evidence type="ECO:0000256" key="2">
    <source>
        <dbReference type="ARBA" id="ARBA00022679"/>
    </source>
</evidence>
<evidence type="ECO:0000313" key="14">
    <source>
        <dbReference type="EMBL" id="MPR34721.1"/>
    </source>
</evidence>
<evidence type="ECO:0000256" key="6">
    <source>
        <dbReference type="ARBA" id="ARBA00055169"/>
    </source>
</evidence>
<feature type="domain" description="Rhodanese" evidence="13">
    <location>
        <begin position="278"/>
        <end position="359"/>
    </location>
</feature>
<evidence type="ECO:0000313" key="15">
    <source>
        <dbReference type="Proteomes" id="UP000479293"/>
    </source>
</evidence>
<dbReference type="InterPro" id="IPR001763">
    <property type="entry name" value="Rhodanese-like_dom"/>
</dbReference>
<sequence>MFSPAEQSYYQRQLSLPELGPQGQQKLRDARVLVVGAGGLGCPALTYLAAAGVGTIGIADFDRVEVSNLHRQILFTVADVGRLKAEVAAERLHLLNPYSKMITYLEGLNRGNALDIVGEYDLVVDGSDNFPTRYLVNDACVLLDKPLVFGSIYKFEGQVSVFNYQRGPTYRCLYPTPPNEGEVPNCAEIGVLGVLPGIVGSLQAVEAIKIITGLGEVLSGKILLYDALRASFQTFRFTPRPESRNFTSLQQDYGTTCTLPAVGLEEIEFEALEQILQQLTPPILIDVREPVEFERFNVGGTNWPLRTLSQRLSELQGLTDVILCCQSGVRSRKAYELLSTALPTHRFRHLKGGVGRIELTSL</sequence>